<dbReference type="Gramene" id="EFJ08855">
    <property type="protein sequence ID" value="EFJ08855"/>
    <property type="gene ID" value="SELMODRAFT_131025"/>
</dbReference>
<dbReference type="EMBL" id="GL377669">
    <property type="protein sequence ID" value="EFJ08855.1"/>
    <property type="molecule type" value="Genomic_DNA"/>
</dbReference>
<name>D8T3G1_SELML</name>
<dbReference type="InParanoid" id="D8T3G1"/>
<keyword evidence="3" id="KW-1185">Reference proteome</keyword>
<dbReference type="AlphaFoldDB" id="D8T3G1"/>
<dbReference type="InterPro" id="IPR007714">
    <property type="entry name" value="CFA20_dom"/>
</dbReference>
<proteinExistence type="predicted"/>
<dbReference type="eggNOG" id="KOG3213">
    <property type="taxonomic scope" value="Eukaryota"/>
</dbReference>
<sequence length="209" mass="24346">MFRHTYQTGCLSILYSLRGKNPLQSWKRHGEQHFVYGLTGNEWGCISAYGDVKSVRDEDIESYVVEIMGANVQMTGITCPRDNSDSLAVRLPFFVMIVKNMRRYFMFEVEVIDDKNKHRRFIASNFRTATRVGQSVCLMPVTLDVGWNQVHFDLPGCTRLAYGTNYRETVRVRVFANCRIRSVFFCDRIYAEEMLPPEYKLFLPIQVKP</sequence>
<dbReference type="PANTHER" id="PTHR12458">
    <property type="entry name" value="ORF PROTEIN"/>
    <property type="match status" value="1"/>
</dbReference>
<evidence type="ECO:0000313" key="2">
    <source>
        <dbReference type="EMBL" id="EFJ08855.1"/>
    </source>
</evidence>
<dbReference type="InterPro" id="IPR040441">
    <property type="entry name" value="CFA20/CFAP20DC"/>
</dbReference>
<dbReference type="Proteomes" id="UP000001514">
    <property type="component" value="Unassembled WGS sequence"/>
</dbReference>
<evidence type="ECO:0000313" key="3">
    <source>
        <dbReference type="Proteomes" id="UP000001514"/>
    </source>
</evidence>
<reference evidence="2 3" key="1">
    <citation type="journal article" date="2011" name="Science">
        <title>The Selaginella genome identifies genetic changes associated with the evolution of vascular plants.</title>
        <authorList>
            <person name="Banks J.A."/>
            <person name="Nishiyama T."/>
            <person name="Hasebe M."/>
            <person name="Bowman J.L."/>
            <person name="Gribskov M."/>
            <person name="dePamphilis C."/>
            <person name="Albert V.A."/>
            <person name="Aono N."/>
            <person name="Aoyama T."/>
            <person name="Ambrose B.A."/>
            <person name="Ashton N.W."/>
            <person name="Axtell M.J."/>
            <person name="Barker E."/>
            <person name="Barker M.S."/>
            <person name="Bennetzen J.L."/>
            <person name="Bonawitz N.D."/>
            <person name="Chapple C."/>
            <person name="Cheng C."/>
            <person name="Correa L.G."/>
            <person name="Dacre M."/>
            <person name="DeBarry J."/>
            <person name="Dreyer I."/>
            <person name="Elias M."/>
            <person name="Engstrom E.M."/>
            <person name="Estelle M."/>
            <person name="Feng L."/>
            <person name="Finet C."/>
            <person name="Floyd S.K."/>
            <person name="Frommer W.B."/>
            <person name="Fujita T."/>
            <person name="Gramzow L."/>
            <person name="Gutensohn M."/>
            <person name="Harholt J."/>
            <person name="Hattori M."/>
            <person name="Heyl A."/>
            <person name="Hirai T."/>
            <person name="Hiwatashi Y."/>
            <person name="Ishikawa M."/>
            <person name="Iwata M."/>
            <person name="Karol K.G."/>
            <person name="Koehler B."/>
            <person name="Kolukisaoglu U."/>
            <person name="Kubo M."/>
            <person name="Kurata T."/>
            <person name="Lalonde S."/>
            <person name="Li K."/>
            <person name="Li Y."/>
            <person name="Litt A."/>
            <person name="Lyons E."/>
            <person name="Manning G."/>
            <person name="Maruyama T."/>
            <person name="Michael T.P."/>
            <person name="Mikami K."/>
            <person name="Miyazaki S."/>
            <person name="Morinaga S."/>
            <person name="Murata T."/>
            <person name="Mueller-Roeber B."/>
            <person name="Nelson D.R."/>
            <person name="Obara M."/>
            <person name="Oguri Y."/>
            <person name="Olmstead R.G."/>
            <person name="Onodera N."/>
            <person name="Petersen B.L."/>
            <person name="Pils B."/>
            <person name="Prigge M."/>
            <person name="Rensing S.A."/>
            <person name="Riano-Pachon D.M."/>
            <person name="Roberts A.W."/>
            <person name="Sato Y."/>
            <person name="Scheller H.V."/>
            <person name="Schulz B."/>
            <person name="Schulz C."/>
            <person name="Shakirov E.V."/>
            <person name="Shibagaki N."/>
            <person name="Shinohara N."/>
            <person name="Shippen D.E."/>
            <person name="Soerensen I."/>
            <person name="Sotooka R."/>
            <person name="Sugimoto N."/>
            <person name="Sugita M."/>
            <person name="Sumikawa N."/>
            <person name="Tanurdzic M."/>
            <person name="Theissen G."/>
            <person name="Ulvskov P."/>
            <person name="Wakazuki S."/>
            <person name="Weng J.K."/>
            <person name="Willats W.W."/>
            <person name="Wipf D."/>
            <person name="Wolf P.G."/>
            <person name="Yang L."/>
            <person name="Zimmer A.D."/>
            <person name="Zhu Q."/>
            <person name="Mitros T."/>
            <person name="Hellsten U."/>
            <person name="Loque D."/>
            <person name="Otillar R."/>
            <person name="Salamov A."/>
            <person name="Schmutz J."/>
            <person name="Shapiro H."/>
            <person name="Lindquist E."/>
            <person name="Lucas S."/>
            <person name="Rokhsar D."/>
            <person name="Grigoriev I.V."/>
        </authorList>
    </citation>
    <scope>NUCLEOTIDE SEQUENCE [LARGE SCALE GENOMIC DNA]</scope>
</reference>
<dbReference type="Pfam" id="PF05018">
    <property type="entry name" value="CFA20_dom"/>
    <property type="match status" value="1"/>
</dbReference>
<dbReference type="HOGENOM" id="CLU_060610_1_1_1"/>
<protein>
    <recommendedName>
        <fullName evidence="1">CFA20 domain-containing protein</fullName>
    </recommendedName>
</protein>
<dbReference type="KEGG" id="smo:SELMODRAFT_131025"/>
<dbReference type="STRING" id="88036.D8T3G1"/>
<organism evidence="3">
    <name type="scientific">Selaginella moellendorffii</name>
    <name type="common">Spikemoss</name>
    <dbReference type="NCBI Taxonomy" id="88036"/>
    <lineage>
        <taxon>Eukaryota</taxon>
        <taxon>Viridiplantae</taxon>
        <taxon>Streptophyta</taxon>
        <taxon>Embryophyta</taxon>
        <taxon>Tracheophyta</taxon>
        <taxon>Lycopodiopsida</taxon>
        <taxon>Selaginellales</taxon>
        <taxon>Selaginellaceae</taxon>
        <taxon>Selaginella</taxon>
    </lineage>
</organism>
<accession>D8T3G1</accession>
<evidence type="ECO:0000259" key="1">
    <source>
        <dbReference type="Pfam" id="PF05018"/>
    </source>
</evidence>
<gene>
    <name evidence="2" type="ORF">SELMODRAFT_131025</name>
</gene>
<feature type="domain" description="CFA20" evidence="1">
    <location>
        <begin position="1"/>
        <end position="202"/>
    </location>
</feature>